<accession>A0ABU3R4Z9</accession>
<dbReference type="InterPro" id="IPR006213">
    <property type="entry name" value="Bax_inhbtr1_CS"/>
</dbReference>
<comment type="subcellular location">
    <subcellularLocation>
        <location evidence="1">Cell membrane</location>
        <topology evidence="1">Multi-pass membrane protein</topology>
    </subcellularLocation>
</comment>
<comment type="caution">
    <text evidence="8">The sequence shown here is derived from an EMBL/GenBank/DDBJ whole genome shotgun (WGS) entry which is preliminary data.</text>
</comment>
<dbReference type="Proteomes" id="UP001257914">
    <property type="component" value="Unassembled WGS sequence"/>
</dbReference>
<evidence type="ECO:0000256" key="4">
    <source>
        <dbReference type="ARBA" id="ARBA00022692"/>
    </source>
</evidence>
<feature type="transmembrane region" description="Helical" evidence="7">
    <location>
        <begin position="133"/>
        <end position="154"/>
    </location>
</feature>
<proteinExistence type="inferred from homology"/>
<organism evidence="8 9">
    <name type="scientific">Psychrosphaera aquimarina</name>
    <dbReference type="NCBI Taxonomy" id="2044854"/>
    <lineage>
        <taxon>Bacteria</taxon>
        <taxon>Pseudomonadati</taxon>
        <taxon>Pseudomonadota</taxon>
        <taxon>Gammaproteobacteria</taxon>
        <taxon>Alteromonadales</taxon>
        <taxon>Pseudoalteromonadaceae</taxon>
        <taxon>Psychrosphaera</taxon>
    </lineage>
</organism>
<evidence type="ECO:0000313" key="8">
    <source>
        <dbReference type="EMBL" id="MDU0114530.1"/>
    </source>
</evidence>
<sequence>MNNRTVYQSESTSVLQTNKVLRSTYSLLAMTLAFAAVVAGAAMAFNLPHPGLIITLVGFYGLLFLVHKTANSSTGLLSVFAFTGFLGYTLGPILNMVIGNGGGEIVMTALGGTALTFFGVSAYALTTKRDLSFLNGMMMAGFWVLIVAVVANIFLQIPALSLAISSLFILFSSGAILLQTKAIVDGGERNYILATVTLFVSIYNIFLSLIHLLTAFGGNDD</sequence>
<dbReference type="PANTHER" id="PTHR23291:SF115">
    <property type="entry name" value="MODULATOR OF FTSH PROTEASE YCCA"/>
    <property type="match status" value="1"/>
</dbReference>
<keyword evidence="3" id="KW-1003">Cell membrane</keyword>
<evidence type="ECO:0000256" key="7">
    <source>
        <dbReference type="RuleBase" id="RU004379"/>
    </source>
</evidence>
<feature type="transmembrane region" description="Helical" evidence="7">
    <location>
        <begin position="25"/>
        <end position="45"/>
    </location>
</feature>
<evidence type="ECO:0000256" key="3">
    <source>
        <dbReference type="ARBA" id="ARBA00022475"/>
    </source>
</evidence>
<dbReference type="PANTHER" id="PTHR23291">
    <property type="entry name" value="BAX INHIBITOR-RELATED"/>
    <property type="match status" value="1"/>
</dbReference>
<evidence type="ECO:0000313" key="9">
    <source>
        <dbReference type="Proteomes" id="UP001257914"/>
    </source>
</evidence>
<dbReference type="PROSITE" id="PS01243">
    <property type="entry name" value="BI1"/>
    <property type="match status" value="1"/>
</dbReference>
<dbReference type="EMBL" id="JAWCUA010000010">
    <property type="protein sequence ID" value="MDU0114530.1"/>
    <property type="molecule type" value="Genomic_DNA"/>
</dbReference>
<evidence type="ECO:0000256" key="1">
    <source>
        <dbReference type="ARBA" id="ARBA00004651"/>
    </source>
</evidence>
<feature type="transmembrane region" description="Helical" evidence="7">
    <location>
        <begin position="105"/>
        <end position="126"/>
    </location>
</feature>
<feature type="transmembrane region" description="Helical" evidence="7">
    <location>
        <begin position="79"/>
        <end position="99"/>
    </location>
</feature>
<dbReference type="CDD" id="cd10433">
    <property type="entry name" value="YccA_like"/>
    <property type="match status" value="1"/>
</dbReference>
<dbReference type="Pfam" id="PF01027">
    <property type="entry name" value="Bax1-I"/>
    <property type="match status" value="1"/>
</dbReference>
<name>A0ABU3R4Z9_9GAMM</name>
<protein>
    <submittedName>
        <fullName evidence="8">Bax inhibitor-1/YccA family protein</fullName>
    </submittedName>
</protein>
<keyword evidence="5 7" id="KW-1133">Transmembrane helix</keyword>
<feature type="transmembrane region" description="Helical" evidence="7">
    <location>
        <begin position="51"/>
        <end position="67"/>
    </location>
</feature>
<keyword evidence="9" id="KW-1185">Reference proteome</keyword>
<keyword evidence="6 7" id="KW-0472">Membrane</keyword>
<keyword evidence="4 7" id="KW-0812">Transmembrane</keyword>
<evidence type="ECO:0000256" key="6">
    <source>
        <dbReference type="ARBA" id="ARBA00023136"/>
    </source>
</evidence>
<feature type="transmembrane region" description="Helical" evidence="7">
    <location>
        <begin position="160"/>
        <end position="178"/>
    </location>
</feature>
<dbReference type="InterPro" id="IPR006214">
    <property type="entry name" value="Bax_inhibitor_1-related"/>
</dbReference>
<gene>
    <name evidence="8" type="ORF">RT723_16325</name>
</gene>
<comment type="similarity">
    <text evidence="2 7">Belongs to the BI1 family.</text>
</comment>
<dbReference type="RefSeq" id="WP_216054799.1">
    <property type="nucleotide sequence ID" value="NZ_JAWCUA010000010.1"/>
</dbReference>
<evidence type="ECO:0000256" key="2">
    <source>
        <dbReference type="ARBA" id="ARBA00010350"/>
    </source>
</evidence>
<reference evidence="8 9" key="1">
    <citation type="submission" date="2023-10" db="EMBL/GenBank/DDBJ databases">
        <title>Psychrosphaera aquimaarina strain SW33 isolated from seawater.</title>
        <authorList>
            <person name="Bayburt H."/>
            <person name="Kim J.M."/>
            <person name="Choi B.J."/>
            <person name="Jeon C.O."/>
        </authorList>
    </citation>
    <scope>NUCLEOTIDE SEQUENCE [LARGE SCALE GENOMIC DNA]</scope>
    <source>
        <strain evidence="8 9">KCTC 52743</strain>
    </source>
</reference>
<feature type="transmembrane region" description="Helical" evidence="7">
    <location>
        <begin position="190"/>
        <end position="213"/>
    </location>
</feature>
<evidence type="ECO:0000256" key="5">
    <source>
        <dbReference type="ARBA" id="ARBA00022989"/>
    </source>
</evidence>